<protein>
    <submittedName>
        <fullName evidence="2">Arf-GAP with GTPase, ANK repeat and PH domain-containing protein 1</fullName>
    </submittedName>
</protein>
<organism evidence="2 3">
    <name type="scientific">Liparis tanakae</name>
    <name type="common">Tanaka's snailfish</name>
    <dbReference type="NCBI Taxonomy" id="230148"/>
    <lineage>
        <taxon>Eukaryota</taxon>
        <taxon>Metazoa</taxon>
        <taxon>Chordata</taxon>
        <taxon>Craniata</taxon>
        <taxon>Vertebrata</taxon>
        <taxon>Euteleostomi</taxon>
        <taxon>Actinopterygii</taxon>
        <taxon>Neopterygii</taxon>
        <taxon>Teleostei</taxon>
        <taxon>Neoteleostei</taxon>
        <taxon>Acanthomorphata</taxon>
        <taxon>Eupercaria</taxon>
        <taxon>Perciformes</taxon>
        <taxon>Cottioidei</taxon>
        <taxon>Cottales</taxon>
        <taxon>Liparidae</taxon>
        <taxon>Liparis</taxon>
    </lineage>
</organism>
<dbReference type="OrthoDB" id="6136903at2759"/>
<dbReference type="AlphaFoldDB" id="A0A4Z2DZC1"/>
<accession>A0A4Z2DZC1</accession>
<evidence type="ECO:0000313" key="3">
    <source>
        <dbReference type="Proteomes" id="UP000314294"/>
    </source>
</evidence>
<sequence>MASGISLVSFGRGLEGMHQRSYSVSSADQWTDATVIANSGVGTGEAASPRQPFNDALASCGPRRTNAAFGSGARLEERGHTRSSATGPPAGPQGALWCSSAVEPIARLSLIQLPDFNTHT</sequence>
<dbReference type="EMBL" id="SRLO01025766">
    <property type="protein sequence ID" value="TNN21809.1"/>
    <property type="molecule type" value="Genomic_DNA"/>
</dbReference>
<evidence type="ECO:0000313" key="2">
    <source>
        <dbReference type="EMBL" id="TNN21809.1"/>
    </source>
</evidence>
<evidence type="ECO:0000256" key="1">
    <source>
        <dbReference type="SAM" id="MobiDB-lite"/>
    </source>
</evidence>
<gene>
    <name evidence="2" type="primary">Agap1_1</name>
    <name evidence="2" type="ORF">EYF80_068079</name>
</gene>
<comment type="caution">
    <text evidence="2">The sequence shown here is derived from an EMBL/GenBank/DDBJ whole genome shotgun (WGS) entry which is preliminary data.</text>
</comment>
<keyword evidence="3" id="KW-1185">Reference proteome</keyword>
<dbReference type="Proteomes" id="UP000314294">
    <property type="component" value="Unassembled WGS sequence"/>
</dbReference>
<reference evidence="2 3" key="1">
    <citation type="submission" date="2019-03" db="EMBL/GenBank/DDBJ databases">
        <title>First draft genome of Liparis tanakae, snailfish: a comprehensive survey of snailfish specific genes.</title>
        <authorList>
            <person name="Kim W."/>
            <person name="Song I."/>
            <person name="Jeong J.-H."/>
            <person name="Kim D."/>
            <person name="Kim S."/>
            <person name="Ryu S."/>
            <person name="Song J.Y."/>
            <person name="Lee S.K."/>
        </authorList>
    </citation>
    <scope>NUCLEOTIDE SEQUENCE [LARGE SCALE GENOMIC DNA]</scope>
    <source>
        <tissue evidence="2">Muscle</tissue>
    </source>
</reference>
<proteinExistence type="predicted"/>
<name>A0A4Z2DZC1_9TELE</name>
<feature type="region of interest" description="Disordered" evidence="1">
    <location>
        <begin position="67"/>
        <end position="95"/>
    </location>
</feature>